<gene>
    <name evidence="9" type="ORF">DEE74_17575</name>
</gene>
<keyword evidence="3 5" id="KW-1133">Transmembrane helix</keyword>
<dbReference type="EMBL" id="QGBI01000017">
    <property type="protein sequence ID" value="MBX3891675.1"/>
    <property type="molecule type" value="Genomic_DNA"/>
</dbReference>
<feature type="transmembrane region" description="Helical" evidence="5">
    <location>
        <begin position="169"/>
        <end position="187"/>
    </location>
</feature>
<feature type="domain" description="Virulence factor membrane-bound polymerase C-terminal" evidence="7">
    <location>
        <begin position="374"/>
        <end position="544"/>
    </location>
</feature>
<feature type="transmembrane region" description="Helical" evidence="5">
    <location>
        <begin position="372"/>
        <end position="388"/>
    </location>
</feature>
<dbReference type="GO" id="GO:0016020">
    <property type="term" value="C:membrane"/>
    <property type="evidence" value="ECO:0007669"/>
    <property type="project" value="UniProtKB-SubCell"/>
</dbReference>
<evidence type="ECO:0000259" key="8">
    <source>
        <dbReference type="Pfam" id="PF15864"/>
    </source>
</evidence>
<feature type="transmembrane region" description="Helical" evidence="5">
    <location>
        <begin position="340"/>
        <end position="360"/>
    </location>
</feature>
<feature type="transmembrane region" description="Helical" evidence="5">
    <location>
        <begin position="7"/>
        <end position="27"/>
    </location>
</feature>
<evidence type="ECO:0000256" key="1">
    <source>
        <dbReference type="ARBA" id="ARBA00004141"/>
    </source>
</evidence>
<feature type="transmembrane region" description="Helical" evidence="5">
    <location>
        <begin position="217"/>
        <end position="235"/>
    </location>
</feature>
<feature type="transmembrane region" description="Helical" evidence="5">
    <location>
        <begin position="194"/>
        <end position="211"/>
    </location>
</feature>
<dbReference type="AlphaFoldDB" id="A0A9Q3LRM7"/>
<feature type="domain" description="Protein glycosylation ligase" evidence="8">
    <location>
        <begin position="164"/>
        <end position="187"/>
    </location>
</feature>
<feature type="domain" description="O-antigen ligase-related" evidence="6">
    <location>
        <begin position="204"/>
        <end position="352"/>
    </location>
</feature>
<feature type="transmembrane region" description="Helical" evidence="5">
    <location>
        <begin position="420"/>
        <end position="440"/>
    </location>
</feature>
<name>A0A9Q3LRM7_RALPI</name>
<dbReference type="Proteomes" id="UP001199322">
    <property type="component" value="Unassembled WGS sequence"/>
</dbReference>
<organism evidence="9 10">
    <name type="scientific">Ralstonia pickettii</name>
    <name type="common">Burkholderia pickettii</name>
    <dbReference type="NCBI Taxonomy" id="329"/>
    <lineage>
        <taxon>Bacteria</taxon>
        <taxon>Pseudomonadati</taxon>
        <taxon>Pseudomonadota</taxon>
        <taxon>Betaproteobacteria</taxon>
        <taxon>Burkholderiales</taxon>
        <taxon>Burkholderiaceae</taxon>
        <taxon>Ralstonia</taxon>
    </lineage>
</organism>
<dbReference type="PANTHER" id="PTHR37422">
    <property type="entry name" value="TEICHURONIC ACID BIOSYNTHESIS PROTEIN TUAE"/>
    <property type="match status" value="1"/>
</dbReference>
<feature type="transmembrane region" description="Helical" evidence="5">
    <location>
        <begin position="63"/>
        <end position="83"/>
    </location>
</feature>
<dbReference type="InterPro" id="IPR031726">
    <property type="entry name" value="PglL_A"/>
</dbReference>
<proteinExistence type="predicted"/>
<dbReference type="Pfam" id="PF04932">
    <property type="entry name" value="Wzy_C"/>
    <property type="match status" value="1"/>
</dbReference>
<dbReference type="InterPro" id="IPR021797">
    <property type="entry name" value="Wzy_C_2"/>
</dbReference>
<reference evidence="9" key="1">
    <citation type="submission" date="2018-06" db="EMBL/GenBank/DDBJ databases">
        <authorList>
            <person name="O'Rourke A."/>
        </authorList>
    </citation>
    <scope>NUCLEOTIDE SEQUENCE</scope>
    <source>
        <strain evidence="9">132550021-3</strain>
    </source>
</reference>
<sequence>MLRSRPLRFAAWFAAVTSSSAPFLLAYHTFPLPTFYNEVSAAGLWILLALAVLTLTWRGQAQFPAIVLAPLGLVAALALQLQIAPPLNAFYSLAAMCCLLGAAVACGLGARCREVPGLVEALAVGCILGGLATIAIEYVQVFRVQGLSPTYISVIPLTNDRRMWGNLNQANHVASYLAFGLAACLFLAQKNKSWRVPLTCIVPLFMLGMIVTFSRTTWLHIIAIGALAGLVCTSGESGRRRLWLASVRLLALVAAFQVCSWAVDCANAFWHLGFPVSLNERMQTGSPTRLLLWRHAWHMFLAHPWLGGGWGDYAWNQYVQTDTLGPVIFSMHAHNIFLDLLAKVGIVGTMAVAFSFLGLVRVVWRNRVVPELAFLYAIVLVMGIHSMVEYPLHYLYFLLPFSFALGYADNRVLRLPSPGMAKLLSVAVVICGTALLGHLWGDYKAVERLSYSPESFDKELVRYRQHGTTLLAPFGTLAIAMHWNVVPAMAPALVVLERQAVEFYPDSNTVQRYALALAYLGRTDEAVIQVRRLRNMFEEDYPKLSSLLVDTCKKRDWNDALLRFCSHLASENLVAGFDLGQL</sequence>
<feature type="transmembrane region" description="Helical" evidence="5">
    <location>
        <begin position="242"/>
        <end position="263"/>
    </location>
</feature>
<evidence type="ECO:0000256" key="4">
    <source>
        <dbReference type="ARBA" id="ARBA00023136"/>
    </source>
</evidence>
<keyword evidence="2 5" id="KW-0812">Transmembrane</keyword>
<dbReference type="Pfam" id="PF15864">
    <property type="entry name" value="PglL_A"/>
    <property type="match status" value="1"/>
</dbReference>
<evidence type="ECO:0000256" key="2">
    <source>
        <dbReference type="ARBA" id="ARBA00022692"/>
    </source>
</evidence>
<feature type="transmembrane region" description="Helical" evidence="5">
    <location>
        <begin position="89"/>
        <end position="110"/>
    </location>
</feature>
<evidence type="ECO:0000256" key="3">
    <source>
        <dbReference type="ARBA" id="ARBA00022989"/>
    </source>
</evidence>
<evidence type="ECO:0000259" key="7">
    <source>
        <dbReference type="Pfam" id="PF11846"/>
    </source>
</evidence>
<dbReference type="GO" id="GO:0016874">
    <property type="term" value="F:ligase activity"/>
    <property type="evidence" value="ECO:0007669"/>
    <property type="project" value="UniProtKB-KW"/>
</dbReference>
<accession>A0A9Q3LRM7</accession>
<evidence type="ECO:0000259" key="6">
    <source>
        <dbReference type="Pfam" id="PF04932"/>
    </source>
</evidence>
<comment type="subcellular location">
    <subcellularLocation>
        <location evidence="1">Membrane</location>
        <topology evidence="1">Multi-pass membrane protein</topology>
    </subcellularLocation>
</comment>
<dbReference type="InterPro" id="IPR051533">
    <property type="entry name" value="WaaL-like"/>
</dbReference>
<dbReference type="InterPro" id="IPR007016">
    <property type="entry name" value="O-antigen_ligase-rel_domated"/>
</dbReference>
<evidence type="ECO:0000313" key="10">
    <source>
        <dbReference type="Proteomes" id="UP001199322"/>
    </source>
</evidence>
<evidence type="ECO:0000313" key="9">
    <source>
        <dbReference type="EMBL" id="MBX3891675.1"/>
    </source>
</evidence>
<feature type="transmembrane region" description="Helical" evidence="5">
    <location>
        <begin position="117"/>
        <end position="139"/>
    </location>
</feature>
<protein>
    <submittedName>
        <fullName evidence="9">O-antigen ligase C-terminal domain-containing protein</fullName>
    </submittedName>
</protein>
<comment type="caution">
    <text evidence="9">The sequence shown here is derived from an EMBL/GenBank/DDBJ whole genome shotgun (WGS) entry which is preliminary data.</text>
</comment>
<evidence type="ECO:0000256" key="5">
    <source>
        <dbReference type="SAM" id="Phobius"/>
    </source>
</evidence>
<dbReference type="Pfam" id="PF11846">
    <property type="entry name" value="Wzy_C_2"/>
    <property type="match status" value="1"/>
</dbReference>
<keyword evidence="4 5" id="KW-0472">Membrane</keyword>
<keyword evidence="9" id="KW-0436">Ligase</keyword>
<feature type="transmembrane region" description="Helical" evidence="5">
    <location>
        <begin position="39"/>
        <end position="56"/>
    </location>
</feature>
<dbReference type="PANTHER" id="PTHR37422:SF13">
    <property type="entry name" value="LIPOPOLYSACCHARIDE BIOSYNTHESIS PROTEIN PA4999-RELATED"/>
    <property type="match status" value="1"/>
</dbReference>